<feature type="domain" description="Response regulatory" evidence="2">
    <location>
        <begin position="2"/>
        <end position="113"/>
    </location>
</feature>
<keyword evidence="5" id="KW-1185">Reference proteome</keyword>
<dbReference type="OrthoDB" id="2168082at2"/>
<dbReference type="InterPro" id="IPR046947">
    <property type="entry name" value="LytR-like"/>
</dbReference>
<dbReference type="RefSeq" id="WP_091406800.1">
    <property type="nucleotide sequence ID" value="NZ_FOAB01000002.1"/>
</dbReference>
<accession>A0A1H7KF60</accession>
<dbReference type="PROSITE" id="PS50930">
    <property type="entry name" value="HTH_LYTTR"/>
    <property type="match status" value="1"/>
</dbReference>
<proteinExistence type="predicted"/>
<dbReference type="Gene3D" id="2.40.50.1020">
    <property type="entry name" value="LytTr DNA-binding domain"/>
    <property type="match status" value="1"/>
</dbReference>
<protein>
    <submittedName>
        <fullName evidence="4">Two component transcriptional regulator, LytTR family</fullName>
    </submittedName>
</protein>
<dbReference type="InterPro" id="IPR001789">
    <property type="entry name" value="Sig_transdc_resp-reg_receiver"/>
</dbReference>
<keyword evidence="1" id="KW-0597">Phosphoprotein</keyword>
<feature type="domain" description="HTH LytTR-type" evidence="3">
    <location>
        <begin position="150"/>
        <end position="217"/>
    </location>
</feature>
<evidence type="ECO:0000313" key="4">
    <source>
        <dbReference type="EMBL" id="SEK85439.1"/>
    </source>
</evidence>
<dbReference type="Pfam" id="PF04397">
    <property type="entry name" value="LytTR"/>
    <property type="match status" value="1"/>
</dbReference>
<dbReference type="EMBL" id="FOAB01000002">
    <property type="protein sequence ID" value="SEK85439.1"/>
    <property type="molecule type" value="Genomic_DNA"/>
</dbReference>
<dbReference type="InterPro" id="IPR011006">
    <property type="entry name" value="CheY-like_superfamily"/>
</dbReference>
<evidence type="ECO:0000259" key="3">
    <source>
        <dbReference type="PROSITE" id="PS50930"/>
    </source>
</evidence>
<dbReference type="GO" id="GO:0000156">
    <property type="term" value="F:phosphorelay response regulator activity"/>
    <property type="evidence" value="ECO:0007669"/>
    <property type="project" value="InterPro"/>
</dbReference>
<dbReference type="PANTHER" id="PTHR37299">
    <property type="entry name" value="TRANSCRIPTIONAL REGULATOR-RELATED"/>
    <property type="match status" value="1"/>
</dbReference>
<evidence type="ECO:0000259" key="2">
    <source>
        <dbReference type="PROSITE" id="PS50110"/>
    </source>
</evidence>
<dbReference type="SMART" id="SM00850">
    <property type="entry name" value="LytTR"/>
    <property type="match status" value="1"/>
</dbReference>
<sequence length="247" mass="28504">MRCLIVDDEPLAHRVINNYCDNLSFLNIEKGCYSAFEAINYLNENQVDLIFLDINMPKLKGLDFLRTLNNPPLIIITSAYQEYAMEGYELAIQDYLLKPFSFERFLKAVNKAVQQKKLLETSKNKSELEITTKPSSNSISNSASNHQEHIFIKGDKKTHQVALDAILYLESIGSYVKIYLKDKTIVSLDRLTNFENKLPNNLFVRIHRSYIIAVRKIDFIEGNRVKINDVFVPVGSVYKQNLTKFLK</sequence>
<dbReference type="Pfam" id="PF00072">
    <property type="entry name" value="Response_reg"/>
    <property type="match status" value="1"/>
</dbReference>
<reference evidence="4 5" key="1">
    <citation type="submission" date="2016-10" db="EMBL/GenBank/DDBJ databases">
        <authorList>
            <person name="de Groot N.N."/>
        </authorList>
    </citation>
    <scope>NUCLEOTIDE SEQUENCE [LARGE SCALE GENOMIC DNA]</scope>
    <source>
        <strain evidence="4 5">DSM 25232</strain>
    </source>
</reference>
<dbReference type="GO" id="GO:0003677">
    <property type="term" value="F:DNA binding"/>
    <property type="evidence" value="ECO:0007669"/>
    <property type="project" value="InterPro"/>
</dbReference>
<evidence type="ECO:0000256" key="1">
    <source>
        <dbReference type="PROSITE-ProRule" id="PRU00169"/>
    </source>
</evidence>
<dbReference type="AlphaFoldDB" id="A0A1H7KF60"/>
<organism evidence="4 5">
    <name type="scientific">Aquimarina amphilecti</name>
    <dbReference type="NCBI Taxonomy" id="1038014"/>
    <lineage>
        <taxon>Bacteria</taxon>
        <taxon>Pseudomonadati</taxon>
        <taxon>Bacteroidota</taxon>
        <taxon>Flavobacteriia</taxon>
        <taxon>Flavobacteriales</taxon>
        <taxon>Flavobacteriaceae</taxon>
        <taxon>Aquimarina</taxon>
    </lineage>
</organism>
<evidence type="ECO:0000313" key="5">
    <source>
        <dbReference type="Proteomes" id="UP000198521"/>
    </source>
</evidence>
<dbReference type="Gene3D" id="3.40.50.2300">
    <property type="match status" value="1"/>
</dbReference>
<dbReference type="PROSITE" id="PS50110">
    <property type="entry name" value="RESPONSE_REGULATORY"/>
    <property type="match status" value="1"/>
</dbReference>
<feature type="modified residue" description="4-aspartylphosphate" evidence="1">
    <location>
        <position position="53"/>
    </location>
</feature>
<dbReference type="SUPFAM" id="SSF52172">
    <property type="entry name" value="CheY-like"/>
    <property type="match status" value="1"/>
</dbReference>
<dbReference type="SMART" id="SM00448">
    <property type="entry name" value="REC"/>
    <property type="match status" value="1"/>
</dbReference>
<dbReference type="STRING" id="1038014.SAMN04487910_1302"/>
<gene>
    <name evidence="4" type="ORF">SAMN04487910_1302</name>
</gene>
<dbReference type="Proteomes" id="UP000198521">
    <property type="component" value="Unassembled WGS sequence"/>
</dbReference>
<name>A0A1H7KF60_AQUAM</name>
<dbReference type="PANTHER" id="PTHR37299:SF1">
    <property type="entry name" value="STAGE 0 SPORULATION PROTEIN A HOMOLOG"/>
    <property type="match status" value="1"/>
</dbReference>
<dbReference type="InterPro" id="IPR007492">
    <property type="entry name" value="LytTR_DNA-bd_dom"/>
</dbReference>